<keyword evidence="5" id="KW-0560">Oxidoreductase</keyword>
<reference evidence="8" key="1">
    <citation type="journal article" date="2020" name="Stud. Mycol.">
        <title>101 Dothideomycetes genomes: a test case for predicting lifestyles and emergence of pathogens.</title>
        <authorList>
            <person name="Haridas S."/>
            <person name="Albert R."/>
            <person name="Binder M."/>
            <person name="Bloem J."/>
            <person name="Labutti K."/>
            <person name="Salamov A."/>
            <person name="Andreopoulos B."/>
            <person name="Baker S."/>
            <person name="Barry K."/>
            <person name="Bills G."/>
            <person name="Bluhm B."/>
            <person name="Cannon C."/>
            <person name="Castanera R."/>
            <person name="Culley D."/>
            <person name="Daum C."/>
            <person name="Ezra D."/>
            <person name="Gonzalez J."/>
            <person name="Henrissat B."/>
            <person name="Kuo A."/>
            <person name="Liang C."/>
            <person name="Lipzen A."/>
            <person name="Lutzoni F."/>
            <person name="Magnuson J."/>
            <person name="Mondo S."/>
            <person name="Nolan M."/>
            <person name="Ohm R."/>
            <person name="Pangilinan J."/>
            <person name="Park H.-J."/>
            <person name="Ramirez L."/>
            <person name="Alfaro M."/>
            <person name="Sun H."/>
            <person name="Tritt A."/>
            <person name="Yoshinaga Y."/>
            <person name="Zwiers L.-H."/>
            <person name="Turgeon B."/>
            <person name="Goodwin S."/>
            <person name="Spatafora J."/>
            <person name="Crous P."/>
            <person name="Grigoriev I."/>
        </authorList>
    </citation>
    <scope>NUCLEOTIDE SEQUENCE</scope>
    <source>
        <strain evidence="8">CBS 122367</strain>
    </source>
</reference>
<evidence type="ECO:0000256" key="5">
    <source>
        <dbReference type="ARBA" id="ARBA00023002"/>
    </source>
</evidence>
<sequence length="473" mass="51655">MAAPSPFYSFPGDSCWPSAKMRSDFNKTVGGRLMPTVPLASVCHKDETYNPNVCEILKSNWFLPKTYLPSSSSSVMAALFTNNSCNPFLQPEIPCTLGNYVNYAVKIRDTSNAQKTLAFAKKHHVRLVIRNTDHDYNGKSTGAGGLAIWTQNIKNIELLEAYSRPWYKGRALKISTGVLAYEAYKFADAHQGTVVGGNCPTVGIAEEVITAAPSDHGDLSWALCGGGPGTYGIALSMTAKLHSSIGMSSTKLSFAIPSRGLQVTWTLVPGALVVSPATAPELPKQDIDKHFQPTLSQLIEDGIPYAYHSQEFSTFLISHEAMILPCANVSDSILSGQLLPRSVVRDHINEFIPTVRMIVEAHYLFVGLSLDVSQISASKVAASPYWRKTLISARFMTNTLIPKLTAFTGGKGAAYLNKANFLPPNWQDVFYGKHYSRLSSIKLKYDPKSTFYALGAVGSEGWAQKPNGRLWKA</sequence>
<dbReference type="Pfam" id="PF01565">
    <property type="entry name" value="FAD_binding_4"/>
    <property type="match status" value="1"/>
</dbReference>
<protein>
    <submittedName>
        <fullName evidence="8">FAD-binding domain-containing protein</fullName>
    </submittedName>
</protein>
<evidence type="ECO:0000259" key="7">
    <source>
        <dbReference type="Pfam" id="PF08031"/>
    </source>
</evidence>
<evidence type="ECO:0000256" key="3">
    <source>
        <dbReference type="ARBA" id="ARBA00022630"/>
    </source>
</evidence>
<evidence type="ECO:0000256" key="2">
    <source>
        <dbReference type="ARBA" id="ARBA00005466"/>
    </source>
</evidence>
<dbReference type="OrthoDB" id="9983560at2759"/>
<organism evidence="8 9">
    <name type="scientific">Lentithecium fluviatile CBS 122367</name>
    <dbReference type="NCBI Taxonomy" id="1168545"/>
    <lineage>
        <taxon>Eukaryota</taxon>
        <taxon>Fungi</taxon>
        <taxon>Dikarya</taxon>
        <taxon>Ascomycota</taxon>
        <taxon>Pezizomycotina</taxon>
        <taxon>Dothideomycetes</taxon>
        <taxon>Pleosporomycetidae</taxon>
        <taxon>Pleosporales</taxon>
        <taxon>Massarineae</taxon>
        <taxon>Lentitheciaceae</taxon>
        <taxon>Lentithecium</taxon>
    </lineage>
</organism>
<keyword evidence="3" id="KW-0285">Flavoprotein</keyword>
<name>A0A6G1J0A2_9PLEO</name>
<dbReference type="InterPro" id="IPR016169">
    <property type="entry name" value="FAD-bd_PCMH_sub2"/>
</dbReference>
<dbReference type="Proteomes" id="UP000799291">
    <property type="component" value="Unassembled WGS sequence"/>
</dbReference>
<comment type="cofactor">
    <cofactor evidence="1">
        <name>FAD</name>
        <dbReference type="ChEBI" id="CHEBI:57692"/>
    </cofactor>
</comment>
<keyword evidence="9" id="KW-1185">Reference proteome</keyword>
<dbReference type="PANTHER" id="PTHR42973:SF39">
    <property type="entry name" value="FAD-BINDING PCMH-TYPE DOMAIN-CONTAINING PROTEIN"/>
    <property type="match status" value="1"/>
</dbReference>
<gene>
    <name evidence="8" type="ORF">K458DRAFT_451661</name>
</gene>
<evidence type="ECO:0000313" key="8">
    <source>
        <dbReference type="EMBL" id="KAF2683946.1"/>
    </source>
</evidence>
<dbReference type="EMBL" id="MU005582">
    <property type="protein sequence ID" value="KAF2683946.1"/>
    <property type="molecule type" value="Genomic_DNA"/>
</dbReference>
<dbReference type="InterPro" id="IPR036318">
    <property type="entry name" value="FAD-bd_PCMH-like_sf"/>
</dbReference>
<dbReference type="Gene3D" id="3.40.462.20">
    <property type="match status" value="1"/>
</dbReference>
<keyword evidence="4" id="KW-0274">FAD</keyword>
<comment type="similarity">
    <text evidence="2">Belongs to the oxygen-dependent FAD-linked oxidoreductase family.</text>
</comment>
<dbReference type="GO" id="GO:0016491">
    <property type="term" value="F:oxidoreductase activity"/>
    <property type="evidence" value="ECO:0007669"/>
    <property type="project" value="UniProtKB-KW"/>
</dbReference>
<evidence type="ECO:0000313" key="9">
    <source>
        <dbReference type="Proteomes" id="UP000799291"/>
    </source>
</evidence>
<feature type="domain" description="FAD linked oxidase N-terminal" evidence="6">
    <location>
        <begin position="104"/>
        <end position="203"/>
    </location>
</feature>
<dbReference type="PANTHER" id="PTHR42973">
    <property type="entry name" value="BINDING OXIDOREDUCTASE, PUTATIVE (AFU_ORTHOLOGUE AFUA_1G17690)-RELATED"/>
    <property type="match status" value="1"/>
</dbReference>
<dbReference type="InterPro" id="IPR012951">
    <property type="entry name" value="BBE"/>
</dbReference>
<evidence type="ECO:0000259" key="6">
    <source>
        <dbReference type="Pfam" id="PF01565"/>
    </source>
</evidence>
<evidence type="ECO:0000256" key="4">
    <source>
        <dbReference type="ARBA" id="ARBA00022827"/>
    </source>
</evidence>
<dbReference type="Gene3D" id="3.30.465.10">
    <property type="match status" value="3"/>
</dbReference>
<dbReference type="AlphaFoldDB" id="A0A6G1J0A2"/>
<feature type="domain" description="Berberine/berberine-like" evidence="7">
    <location>
        <begin position="414"/>
        <end position="452"/>
    </location>
</feature>
<dbReference type="GO" id="GO:0050660">
    <property type="term" value="F:flavin adenine dinucleotide binding"/>
    <property type="evidence" value="ECO:0007669"/>
    <property type="project" value="InterPro"/>
</dbReference>
<dbReference type="SUPFAM" id="SSF56176">
    <property type="entry name" value="FAD-binding/transporter-associated domain-like"/>
    <property type="match status" value="1"/>
</dbReference>
<dbReference type="InterPro" id="IPR006094">
    <property type="entry name" value="Oxid_FAD_bind_N"/>
</dbReference>
<proteinExistence type="inferred from homology"/>
<dbReference type="Pfam" id="PF08031">
    <property type="entry name" value="BBE"/>
    <property type="match status" value="1"/>
</dbReference>
<dbReference type="InterPro" id="IPR050416">
    <property type="entry name" value="FAD-linked_Oxidoreductase"/>
</dbReference>
<accession>A0A6G1J0A2</accession>
<evidence type="ECO:0000256" key="1">
    <source>
        <dbReference type="ARBA" id="ARBA00001974"/>
    </source>
</evidence>